<dbReference type="Gene3D" id="2.60.120.260">
    <property type="entry name" value="Galactose-binding domain-like"/>
    <property type="match status" value="1"/>
</dbReference>
<keyword evidence="3" id="KW-0614">Plasmid</keyword>
<dbReference type="InterPro" id="IPR051913">
    <property type="entry name" value="GH2_Domain-Containing"/>
</dbReference>
<sequence>MESLYFEKRKTNELEVVVGSLGQTFQKDAGVSFLFYFLSVFEMIDYRKCIRVFWLVTVYLFVTGFPAMAQDTINLSGDWQVQLEKPVLDTASSYKLSGEINLPGSLAENGYGIRTEGSDYGVLTPEFKYIGKVRYSREIEIPETWADKSVEIFLERVLWESVVAVDGKELSRQDALGTPHIHRLGKLSPGKHRLSVMVDNGLIHNIGDKGHAYGEYTQSIWNGIVGRMEMKAYDPIRILSLKISSSISKDELKLKTEVLAGQRGKGLFRYKIASVKTGRIALRGRKRISTKGDTADFELSIPLKGRLKKWSEFTPEVYELTAELESGGYSDSYSTEFGHREISHDGTKVTVNGQPVFLRGNLDCVHFPLTGYASCELDDWERIFKIYKSHGLNHVRFHSWCPPEAAFKAANRVGIYIQAEASIWIDWWMSVDMKAKGRPEMDTKGHPKGLGYDKTRDRFVIAEMNRIVNAYGNHPSFAMFCIGNELGNSNFEVMGEWVDRLKKKYPGRLYALSTARTITEVDDYNATHYIQGIGRTRGLNGPHTDWDFDSVYSKMNIPIIAHEIGQWPVYPRWSEIGKYTGVLKARNFESFREQARKNGVEDQDEDFAKASGALNQIMYKYETESFLRTPSCAGVQLLSMQDYQGQGEALIGWLDAFWDSKGIIKPENFREHFDTAVPLLRMKKFVWENDEIFRAKAQLSYHGDGSLRNECAWRIQDGKGALVAKGTFGTKTFAPGTVTDLGDISVPLKKIEQAEKLTVSLKLEGTRFQNQWDIWVYPHTLPATETNKIHVTDRLDTKALEVLRAGGNVLLDAHRLGDEANSVKAQFYPLYWSLTFFPGQGKTNIGLLLRDHHPAFSDFPTSFHSDWQWEMISESAKGFFLNHLPADYKPIAQPVDDFHRNNKIGSIFELAVGKGKLLVSGYDIGAFNPVSRQLKYSLLRYMRSPKFSPSRRMDVAELKRMFPDPDLPESPELAERFKNALLYVNAGGNLAVEKKNLSWDRKRDAVTIGAPDSYLPEVEGLWKEGIKTAWHGKDISLRINCPEGMLGSLYVHFQDWNNVSRTGSLTFEGRKRTLGKHSGKGRWVKFHVMREDSNDGKLILKTKSETGPNLMITRVVLVKE</sequence>
<keyword evidence="4" id="KW-1185">Reference proteome</keyword>
<gene>
    <name evidence="3" type="ORF">FUAX_42660</name>
</gene>
<dbReference type="SUPFAM" id="SSF49785">
    <property type="entry name" value="Galactose-binding domain-like"/>
    <property type="match status" value="1"/>
</dbReference>
<dbReference type="GO" id="GO:0004553">
    <property type="term" value="F:hydrolase activity, hydrolyzing O-glycosyl compounds"/>
    <property type="evidence" value="ECO:0007669"/>
    <property type="project" value="InterPro"/>
</dbReference>
<dbReference type="AlphaFoldDB" id="A0AAU9CI61"/>
<evidence type="ECO:0000259" key="2">
    <source>
        <dbReference type="Pfam" id="PF02836"/>
    </source>
</evidence>
<evidence type="ECO:0000313" key="4">
    <source>
        <dbReference type="Proteomes" id="UP001348817"/>
    </source>
</evidence>
<dbReference type="InterPro" id="IPR008979">
    <property type="entry name" value="Galactose-bd-like_sf"/>
</dbReference>
<feature type="domain" description="Glycoside hydrolase family 2 catalytic" evidence="2">
    <location>
        <begin position="347"/>
        <end position="530"/>
    </location>
</feature>
<evidence type="ECO:0000313" key="3">
    <source>
        <dbReference type="EMBL" id="BDD11834.1"/>
    </source>
</evidence>
<dbReference type="KEGG" id="fax:FUAX_42660"/>
<keyword evidence="1" id="KW-1133">Transmembrane helix</keyword>
<proteinExistence type="predicted"/>
<keyword evidence="1" id="KW-0472">Membrane</keyword>
<name>A0AAU9CI61_9BACT</name>
<dbReference type="Proteomes" id="UP001348817">
    <property type="component" value="Plasmid pFA2"/>
</dbReference>
<dbReference type="GO" id="GO:0005975">
    <property type="term" value="P:carbohydrate metabolic process"/>
    <property type="evidence" value="ECO:0007669"/>
    <property type="project" value="InterPro"/>
</dbReference>
<geneLocation type="plasmid" evidence="3 4">
    <name>pFA2</name>
</geneLocation>
<organism evidence="3 4">
    <name type="scientific">Fulvitalea axinellae</name>
    <dbReference type="NCBI Taxonomy" id="1182444"/>
    <lineage>
        <taxon>Bacteria</taxon>
        <taxon>Pseudomonadati</taxon>
        <taxon>Bacteroidota</taxon>
        <taxon>Cytophagia</taxon>
        <taxon>Cytophagales</taxon>
        <taxon>Persicobacteraceae</taxon>
        <taxon>Fulvitalea</taxon>
    </lineage>
</organism>
<dbReference type="InterPro" id="IPR006103">
    <property type="entry name" value="Glyco_hydro_2_cat"/>
</dbReference>
<evidence type="ECO:0000256" key="1">
    <source>
        <dbReference type="SAM" id="Phobius"/>
    </source>
</evidence>
<reference evidence="3 4" key="1">
    <citation type="submission" date="2021-12" db="EMBL/GenBank/DDBJ databases">
        <title>Genome sequencing of bacteria with rrn-lacking chromosome and rrn-plasmid.</title>
        <authorList>
            <person name="Anda M."/>
            <person name="Iwasaki W."/>
        </authorList>
    </citation>
    <scope>NUCLEOTIDE SEQUENCE [LARGE SCALE GENOMIC DNA]</scope>
    <source>
        <strain evidence="3 4">DSM 100852</strain>
        <plasmid evidence="3 4">pFA2</plasmid>
    </source>
</reference>
<dbReference type="EMBL" id="AP025316">
    <property type="protein sequence ID" value="BDD11834.1"/>
    <property type="molecule type" value="Genomic_DNA"/>
</dbReference>
<dbReference type="Gene3D" id="3.20.20.80">
    <property type="entry name" value="Glycosidases"/>
    <property type="match status" value="1"/>
</dbReference>
<accession>A0AAU9CI61</accession>
<keyword evidence="1" id="KW-0812">Transmembrane</keyword>
<dbReference type="InterPro" id="IPR017853">
    <property type="entry name" value="GH"/>
</dbReference>
<dbReference type="PANTHER" id="PTHR42732">
    <property type="entry name" value="BETA-GALACTOSIDASE"/>
    <property type="match status" value="1"/>
</dbReference>
<feature type="transmembrane region" description="Helical" evidence="1">
    <location>
        <begin position="52"/>
        <end position="69"/>
    </location>
</feature>
<dbReference type="Pfam" id="PF02836">
    <property type="entry name" value="Glyco_hydro_2_C"/>
    <property type="match status" value="1"/>
</dbReference>
<protein>
    <submittedName>
        <fullName evidence="3">Beta-galactosidase</fullName>
    </submittedName>
</protein>
<dbReference type="SUPFAM" id="SSF51445">
    <property type="entry name" value="(Trans)glycosidases"/>
    <property type="match status" value="1"/>
</dbReference>